<feature type="transmembrane region" description="Helical" evidence="8">
    <location>
        <begin position="12"/>
        <end position="32"/>
    </location>
</feature>
<dbReference type="AlphaFoldDB" id="A0A650AKL4"/>
<reference evidence="10" key="1">
    <citation type="submission" date="2019-11" db="EMBL/GenBank/DDBJ databases">
        <title>Complete mitogenomes of the marine picoplanktonic green algae Prasinoderma sp. MBIC 10622 and Prasinococcus capsulatus CCMP 1194 (Palmophyllophyceae).</title>
        <authorList>
            <person name="Turmel M."/>
            <person name="Otis C."/>
            <person name="Lemieux C."/>
        </authorList>
    </citation>
    <scope>NUCLEOTIDE SEQUENCE</scope>
</reference>
<evidence type="ECO:0000256" key="8">
    <source>
        <dbReference type="SAM" id="Phobius"/>
    </source>
</evidence>
<comment type="similarity">
    <text evidence="2">Belongs to the ATPase protein YMF19 family.</text>
</comment>
<keyword evidence="3 8" id="KW-0812">Transmembrane</keyword>
<evidence type="ECO:0000259" key="9">
    <source>
        <dbReference type="Pfam" id="PF02326"/>
    </source>
</evidence>
<keyword evidence="7" id="KW-0066">ATP synthesis</keyword>
<dbReference type="Pfam" id="PF02326">
    <property type="entry name" value="YMF19"/>
    <property type="match status" value="1"/>
</dbReference>
<evidence type="ECO:0000256" key="7">
    <source>
        <dbReference type="ARBA" id="ARBA00023310"/>
    </source>
</evidence>
<keyword evidence="5 10" id="KW-0496">Mitochondrion</keyword>
<keyword evidence="6 8" id="KW-0472">Membrane</keyword>
<gene>
    <name evidence="10" type="primary">atp8</name>
</gene>
<feature type="domain" description="ATP synthase YMF19-like N-terminal" evidence="9">
    <location>
        <begin position="2"/>
        <end position="77"/>
    </location>
</feature>
<evidence type="ECO:0000313" key="10">
    <source>
        <dbReference type="EMBL" id="QGN73954.1"/>
    </source>
</evidence>
<dbReference type="InterPro" id="IPR003319">
    <property type="entry name" value="YMF19-like_N"/>
</dbReference>
<name>A0A650AKL4_9VIRI</name>
<evidence type="ECO:0000256" key="3">
    <source>
        <dbReference type="ARBA" id="ARBA00022692"/>
    </source>
</evidence>
<evidence type="ECO:0000256" key="6">
    <source>
        <dbReference type="ARBA" id="ARBA00023136"/>
    </source>
</evidence>
<organism evidence="10">
    <name type="scientific">Prasinococcus sp. CCMP1194</name>
    <dbReference type="NCBI Taxonomy" id="110672"/>
    <lineage>
        <taxon>Eukaryota</taxon>
        <taxon>Viridiplantae</taxon>
        <taxon>Prasinodermophyta</taxon>
        <taxon>Palmophyllophyceae</taxon>
        <taxon>Prasinococcales</taxon>
        <taxon>Prasinococcaceae</taxon>
        <taxon>Prasinococcus</taxon>
    </lineage>
</organism>
<proteinExistence type="inferred from homology"/>
<dbReference type="EMBL" id="MN662312">
    <property type="protein sequence ID" value="QGN73954.1"/>
    <property type="molecule type" value="Genomic_DNA"/>
</dbReference>
<dbReference type="GO" id="GO:0006754">
    <property type="term" value="P:ATP biosynthetic process"/>
    <property type="evidence" value="ECO:0007669"/>
    <property type="project" value="UniProtKB-KW"/>
</dbReference>
<protein>
    <submittedName>
        <fullName evidence="10">ATP synthase F0 subunit 8</fullName>
    </submittedName>
</protein>
<keyword evidence="4 8" id="KW-1133">Transmembrane helix</keyword>
<evidence type="ECO:0000256" key="1">
    <source>
        <dbReference type="ARBA" id="ARBA00004325"/>
    </source>
</evidence>
<comment type="subcellular location">
    <subcellularLocation>
        <location evidence="1">Mitochondrion membrane</location>
    </subcellularLocation>
</comment>
<geneLocation type="mitochondrion" evidence="10"/>
<dbReference type="GO" id="GO:0031966">
    <property type="term" value="C:mitochondrial membrane"/>
    <property type="evidence" value="ECO:0007669"/>
    <property type="project" value="UniProtKB-SubCell"/>
</dbReference>
<evidence type="ECO:0000256" key="5">
    <source>
        <dbReference type="ARBA" id="ARBA00023128"/>
    </source>
</evidence>
<evidence type="ECO:0000256" key="2">
    <source>
        <dbReference type="ARBA" id="ARBA00010946"/>
    </source>
</evidence>
<sequence>MPQLDSVTFLSQVFWVFLGFFTYYLLLTRTYLPALHRLTRARASLQVSPDSSPEMSLDEQDEGILASASELCSDIVAEARSIRQIEDDLDRKLDRLRTLPEQFAQKRSVTKSLSLLLQDSLDAGFTTKKLSNPSAHTFYSLLKKASPSFTSKLVNDMADLSPLGDTHLAGPVKSGDQGVYTSLSAARSLSLLQSS</sequence>
<accession>A0A650AKL4</accession>
<evidence type="ECO:0000256" key="4">
    <source>
        <dbReference type="ARBA" id="ARBA00022989"/>
    </source>
</evidence>